<evidence type="ECO:0000313" key="2">
    <source>
        <dbReference type="EMBL" id="OSY88746.1"/>
    </source>
</evidence>
<feature type="transmembrane region" description="Helical" evidence="1">
    <location>
        <begin position="81"/>
        <end position="98"/>
    </location>
</feature>
<dbReference type="Pfam" id="PF13630">
    <property type="entry name" value="SdpI"/>
    <property type="match status" value="1"/>
</dbReference>
<evidence type="ECO:0000313" key="3">
    <source>
        <dbReference type="Proteomes" id="UP000194221"/>
    </source>
</evidence>
<dbReference type="RefSeq" id="WP_086029548.1">
    <property type="nucleotide sequence ID" value="NZ_LAPZ01000002.1"/>
</dbReference>
<dbReference type="FunCoup" id="A0A1Y2PE16">
    <property type="interactions" value="2"/>
</dbReference>
<evidence type="ECO:0008006" key="4">
    <source>
        <dbReference type="Google" id="ProtNLM"/>
    </source>
</evidence>
<name>A0A1Y2PE16_9FLAO</name>
<keyword evidence="1" id="KW-0472">Membrane</keyword>
<comment type="caution">
    <text evidence="2">The sequence shown here is derived from an EMBL/GenBank/DDBJ whole genome shotgun (WGS) entry which is preliminary data.</text>
</comment>
<accession>A0A1Y2PE16</accession>
<dbReference type="STRING" id="1635173.WH52_03470"/>
<dbReference type="OrthoDB" id="3173919at2"/>
<dbReference type="Proteomes" id="UP000194221">
    <property type="component" value="Unassembled WGS sequence"/>
</dbReference>
<keyword evidence="1" id="KW-0812">Transmembrane</keyword>
<feature type="transmembrane region" description="Helical" evidence="1">
    <location>
        <begin position="58"/>
        <end position="75"/>
    </location>
</feature>
<organism evidence="2 3">
    <name type="scientific">Tenacibaculum holothuriorum</name>
    <dbReference type="NCBI Taxonomy" id="1635173"/>
    <lineage>
        <taxon>Bacteria</taxon>
        <taxon>Pseudomonadati</taxon>
        <taxon>Bacteroidota</taxon>
        <taxon>Flavobacteriia</taxon>
        <taxon>Flavobacteriales</taxon>
        <taxon>Flavobacteriaceae</taxon>
        <taxon>Tenacibaculum</taxon>
    </lineage>
</organism>
<proteinExistence type="predicted"/>
<sequence>MNPYYYVLSINGLLFLLSIVFYFFPPKKINSLYGYRTNRTMLNETIWNFANTFFTKELLKYAGFSFVAALLLVVFNKSISWQPMAIMLLSLAVSVIKTEQELTKNFDKEGKRKK</sequence>
<keyword evidence="1" id="KW-1133">Transmembrane helix</keyword>
<dbReference type="AlphaFoldDB" id="A0A1Y2PE16"/>
<feature type="transmembrane region" description="Helical" evidence="1">
    <location>
        <begin position="6"/>
        <end position="24"/>
    </location>
</feature>
<dbReference type="InterPro" id="IPR025962">
    <property type="entry name" value="SdpI/YhfL"/>
</dbReference>
<gene>
    <name evidence="2" type="ORF">WH52_03470</name>
</gene>
<evidence type="ECO:0000256" key="1">
    <source>
        <dbReference type="SAM" id="Phobius"/>
    </source>
</evidence>
<keyword evidence="3" id="KW-1185">Reference proteome</keyword>
<reference evidence="2 3" key="1">
    <citation type="submission" date="2015-03" db="EMBL/GenBank/DDBJ databases">
        <title>Genome sequence of Tenacibaculum sp. S2-2, isolated from intestinal microbiota of sea cucumber, Apostichopus japonicas.</title>
        <authorList>
            <person name="Shao Z."/>
            <person name="Wang L."/>
            <person name="Li X."/>
        </authorList>
    </citation>
    <scope>NUCLEOTIDE SEQUENCE [LARGE SCALE GENOMIC DNA]</scope>
    <source>
        <strain evidence="2 3">S2-2</strain>
    </source>
</reference>
<dbReference type="InParanoid" id="A0A1Y2PE16"/>
<protein>
    <recommendedName>
        <fullName evidence="4">SdpI/YhfL protein family</fullName>
    </recommendedName>
</protein>
<dbReference type="EMBL" id="LAPZ01000002">
    <property type="protein sequence ID" value="OSY88746.1"/>
    <property type="molecule type" value="Genomic_DNA"/>
</dbReference>